<dbReference type="Proteomes" id="UP000233786">
    <property type="component" value="Unassembled WGS sequence"/>
</dbReference>
<reference evidence="2" key="1">
    <citation type="submission" date="2017-12" db="EMBL/GenBank/DDBJ databases">
        <title>Sequencing the genomes of 1000 Actinobacteria strains.</title>
        <authorList>
            <person name="Klenk H.-P."/>
        </authorList>
    </citation>
    <scope>NUCLEOTIDE SEQUENCE [LARGE SCALE GENOMIC DNA]</scope>
    <source>
        <strain evidence="2">DSM 44228</strain>
    </source>
</reference>
<feature type="region of interest" description="Disordered" evidence="1">
    <location>
        <begin position="38"/>
        <end position="110"/>
    </location>
</feature>
<gene>
    <name evidence="2" type="ORF">A8926_7636</name>
</gene>
<evidence type="ECO:0000313" key="3">
    <source>
        <dbReference type="Proteomes" id="UP000233786"/>
    </source>
</evidence>
<sequence length="221" mass="23278">MQHRKWCRWIGREPAATAIPPGRASTLIRSQCRIRSEAASPVRRRRRTQADQERVVASNGAACSSRPPSPGSQPMLVTNDRSVAIASGSSPHSGTTSGRPSKTGGVKRQTDWWQVSKALTTSRPDRLDGDLFGDRRADGAIEDEAIGTTAFVQSINALPRNAPASAPPADSTSAAAGCSTATRTTSPNSAASAKVPLCVDDPSRSASTRVFAGSRPPTSTW</sequence>
<organism evidence="2 3">
    <name type="scientific">Saccharopolyspora spinosa</name>
    <dbReference type="NCBI Taxonomy" id="60894"/>
    <lineage>
        <taxon>Bacteria</taxon>
        <taxon>Bacillati</taxon>
        <taxon>Actinomycetota</taxon>
        <taxon>Actinomycetes</taxon>
        <taxon>Pseudonocardiales</taxon>
        <taxon>Pseudonocardiaceae</taxon>
        <taxon>Saccharopolyspora</taxon>
    </lineage>
</organism>
<evidence type="ECO:0000313" key="2">
    <source>
        <dbReference type="EMBL" id="PKW19468.1"/>
    </source>
</evidence>
<keyword evidence="3" id="KW-1185">Reference proteome</keyword>
<evidence type="ECO:0000256" key="1">
    <source>
        <dbReference type="SAM" id="MobiDB-lite"/>
    </source>
</evidence>
<feature type="compositionally biased region" description="Low complexity" evidence="1">
    <location>
        <begin position="162"/>
        <end position="186"/>
    </location>
</feature>
<proteinExistence type="predicted"/>
<dbReference type="AlphaFoldDB" id="A0A2N3Y974"/>
<feature type="compositionally biased region" description="Low complexity" evidence="1">
    <location>
        <begin position="87"/>
        <end position="101"/>
    </location>
</feature>
<protein>
    <submittedName>
        <fullName evidence="2">Uncharacterized protein</fullName>
    </submittedName>
</protein>
<dbReference type="EMBL" id="PJNB01000001">
    <property type="protein sequence ID" value="PKW19468.1"/>
    <property type="molecule type" value="Genomic_DNA"/>
</dbReference>
<dbReference type="STRING" id="994479.GCA_000194155_00526"/>
<accession>A0A2N3Y974</accession>
<feature type="region of interest" description="Disordered" evidence="1">
    <location>
        <begin position="161"/>
        <end position="221"/>
    </location>
</feature>
<name>A0A2N3Y974_SACSN</name>
<comment type="caution">
    <text evidence="2">The sequence shown here is derived from an EMBL/GenBank/DDBJ whole genome shotgun (WGS) entry which is preliminary data.</text>
</comment>